<protein>
    <submittedName>
        <fullName evidence="1">Uncharacterized protein</fullName>
    </submittedName>
</protein>
<gene>
    <name evidence="1" type="ORF">NC653_006259</name>
</gene>
<dbReference type="Proteomes" id="UP001164929">
    <property type="component" value="Chromosome 2"/>
</dbReference>
<sequence>MASNHCRNEQLSVPIRGGWWVEILGHLDGVSAWLREESNKNKTLWKQKLRTSGGAVQLSQSNQRSLRKKNLFL</sequence>
<accession>A0AAD6RDZ5</accession>
<evidence type="ECO:0000313" key="1">
    <source>
        <dbReference type="EMBL" id="KAJ7007154.1"/>
    </source>
</evidence>
<proteinExistence type="predicted"/>
<organism evidence="1 2">
    <name type="scientific">Populus alba x Populus x berolinensis</name>
    <dbReference type="NCBI Taxonomy" id="444605"/>
    <lineage>
        <taxon>Eukaryota</taxon>
        <taxon>Viridiplantae</taxon>
        <taxon>Streptophyta</taxon>
        <taxon>Embryophyta</taxon>
        <taxon>Tracheophyta</taxon>
        <taxon>Spermatophyta</taxon>
        <taxon>Magnoliopsida</taxon>
        <taxon>eudicotyledons</taxon>
        <taxon>Gunneridae</taxon>
        <taxon>Pentapetalae</taxon>
        <taxon>rosids</taxon>
        <taxon>fabids</taxon>
        <taxon>Malpighiales</taxon>
        <taxon>Salicaceae</taxon>
        <taxon>Saliceae</taxon>
        <taxon>Populus</taxon>
    </lineage>
</organism>
<evidence type="ECO:0000313" key="2">
    <source>
        <dbReference type="Proteomes" id="UP001164929"/>
    </source>
</evidence>
<comment type="caution">
    <text evidence="1">The sequence shown here is derived from an EMBL/GenBank/DDBJ whole genome shotgun (WGS) entry which is preliminary data.</text>
</comment>
<keyword evidence="2" id="KW-1185">Reference proteome</keyword>
<dbReference type="EMBL" id="JAQIZT010000002">
    <property type="protein sequence ID" value="KAJ7007154.1"/>
    <property type="molecule type" value="Genomic_DNA"/>
</dbReference>
<reference evidence="1" key="1">
    <citation type="journal article" date="2023" name="Mol. Ecol. Resour.">
        <title>Chromosome-level genome assembly of a triploid poplar Populus alba 'Berolinensis'.</title>
        <authorList>
            <person name="Chen S."/>
            <person name="Yu Y."/>
            <person name="Wang X."/>
            <person name="Wang S."/>
            <person name="Zhang T."/>
            <person name="Zhou Y."/>
            <person name="He R."/>
            <person name="Meng N."/>
            <person name="Wang Y."/>
            <person name="Liu W."/>
            <person name="Liu Z."/>
            <person name="Liu J."/>
            <person name="Guo Q."/>
            <person name="Huang H."/>
            <person name="Sederoff R.R."/>
            <person name="Wang G."/>
            <person name="Qu G."/>
            <person name="Chen S."/>
        </authorList>
    </citation>
    <scope>NUCLEOTIDE SEQUENCE</scope>
    <source>
        <strain evidence="1">SC-2020</strain>
    </source>
</reference>
<dbReference type="AlphaFoldDB" id="A0AAD6RDZ5"/>
<name>A0AAD6RDZ5_9ROSI</name>